<name>A0A369VS75_9SPHN</name>
<comment type="caution">
    <text evidence="1">The sequence shown here is derived from an EMBL/GenBank/DDBJ whole genome shotgun (WGS) entry which is preliminary data.</text>
</comment>
<dbReference type="EMBL" id="QQNB01000004">
    <property type="protein sequence ID" value="RDE04377.1"/>
    <property type="molecule type" value="Genomic_DNA"/>
</dbReference>
<organism evidence="1 2">
    <name type="scientific">Sphingomonas aracearum</name>
    <dbReference type="NCBI Taxonomy" id="2283317"/>
    <lineage>
        <taxon>Bacteria</taxon>
        <taxon>Pseudomonadati</taxon>
        <taxon>Pseudomonadota</taxon>
        <taxon>Alphaproteobacteria</taxon>
        <taxon>Sphingomonadales</taxon>
        <taxon>Sphingomonadaceae</taxon>
        <taxon>Sphingomonas</taxon>
    </lineage>
</organism>
<sequence length="28" mass="3167">MATKTIAEQTREVGELNAWLRAHGKRAQ</sequence>
<reference evidence="1 2" key="1">
    <citation type="submission" date="2018-07" db="EMBL/GenBank/DDBJ databases">
        <title>a novel species of Sphingomonas isolated from the rhizosphere soil of Araceae plant.</title>
        <authorList>
            <person name="Zhiyong W."/>
            <person name="Qinglan Z."/>
            <person name="Zhiwei F."/>
            <person name="Ding X."/>
            <person name="Gejiao W."/>
            <person name="Shixue Z."/>
        </authorList>
    </citation>
    <scope>NUCLEOTIDE SEQUENCE [LARGE SCALE GENOMIC DNA]</scope>
    <source>
        <strain evidence="1 2">WZY 27</strain>
    </source>
</reference>
<protein>
    <submittedName>
        <fullName evidence="1">Uncharacterized protein</fullName>
    </submittedName>
</protein>
<proteinExistence type="predicted"/>
<evidence type="ECO:0000313" key="2">
    <source>
        <dbReference type="Proteomes" id="UP000253918"/>
    </source>
</evidence>
<dbReference type="Proteomes" id="UP000253918">
    <property type="component" value="Unassembled WGS sequence"/>
</dbReference>
<evidence type="ECO:0000313" key="1">
    <source>
        <dbReference type="EMBL" id="RDE04377.1"/>
    </source>
</evidence>
<accession>A0A369VS75</accession>
<keyword evidence="2" id="KW-1185">Reference proteome</keyword>
<dbReference type="AlphaFoldDB" id="A0A369VS75"/>
<gene>
    <name evidence="1" type="ORF">DVW87_15725</name>
</gene>